<dbReference type="AlphaFoldDB" id="A0A6A6UKT0"/>
<proteinExistence type="predicted"/>
<accession>A0A6A6UKT0</accession>
<protein>
    <submittedName>
        <fullName evidence="1">Uncharacterized protein</fullName>
    </submittedName>
</protein>
<dbReference type="Proteomes" id="UP000799302">
    <property type="component" value="Unassembled WGS sequence"/>
</dbReference>
<evidence type="ECO:0000313" key="1">
    <source>
        <dbReference type="EMBL" id="KAF2672859.1"/>
    </source>
</evidence>
<sequence>MMSIPVPRPRQDYDTGPTSLIGFMHLPLELRRMIFYACDEATASNLRRVNRSIRAEIDLHWFVLSGKSMEPYFNGTLSLSPLNRNKRHIFNINRHYASEQAAVDRSNECEKADAGPQPLVDFQAAHAIQKLVFIDDSLELASHQEGCQPRVRCLYEALFGCHARHAEGVVICKDFFEKLIILCHKLPNLKQLKVIQIQRTKNASWNFQAIKTNNRNETISQLRDIAILNRRDGQLQHHRNRIYCVDISPEKIRALESDLYSNNEQVELTATMQQCEEFTKTMMTTVVSIQSGESATADEIERTMETCEAMPMIDGPLADLNRLIYWQSYDRWLCNTVSHISDSISKLQEAHRYIVEGGDDIVDDTLNAARWVDVLNQCRECLSDSIPDRSDIIKGLDTTYDNINTPALSSSDLLAHVEEAIMRYEHNLLHFPTNLAQNAASQAKLYQMKVQTRLQQDPNFISSLQQQLDGGIPSDLMPRRNLRLSVYPTSAQGLVHSAMQPSFGSPYQQLSSTKYRRKIF</sequence>
<evidence type="ECO:0000313" key="2">
    <source>
        <dbReference type="Proteomes" id="UP000799302"/>
    </source>
</evidence>
<reference evidence="1" key="1">
    <citation type="journal article" date="2020" name="Stud. Mycol.">
        <title>101 Dothideomycetes genomes: a test case for predicting lifestyles and emergence of pathogens.</title>
        <authorList>
            <person name="Haridas S."/>
            <person name="Albert R."/>
            <person name="Binder M."/>
            <person name="Bloem J."/>
            <person name="Labutti K."/>
            <person name="Salamov A."/>
            <person name="Andreopoulos B."/>
            <person name="Baker S."/>
            <person name="Barry K."/>
            <person name="Bills G."/>
            <person name="Bluhm B."/>
            <person name="Cannon C."/>
            <person name="Castanera R."/>
            <person name="Culley D."/>
            <person name="Daum C."/>
            <person name="Ezra D."/>
            <person name="Gonzalez J."/>
            <person name="Henrissat B."/>
            <person name="Kuo A."/>
            <person name="Liang C."/>
            <person name="Lipzen A."/>
            <person name="Lutzoni F."/>
            <person name="Magnuson J."/>
            <person name="Mondo S."/>
            <person name="Nolan M."/>
            <person name="Ohm R."/>
            <person name="Pangilinan J."/>
            <person name="Park H.-J."/>
            <person name="Ramirez L."/>
            <person name="Alfaro M."/>
            <person name="Sun H."/>
            <person name="Tritt A."/>
            <person name="Yoshinaga Y."/>
            <person name="Zwiers L.-H."/>
            <person name="Turgeon B."/>
            <person name="Goodwin S."/>
            <person name="Spatafora J."/>
            <person name="Crous P."/>
            <person name="Grigoriev I."/>
        </authorList>
    </citation>
    <scope>NUCLEOTIDE SEQUENCE</scope>
    <source>
        <strain evidence="1">CBS 115976</strain>
    </source>
</reference>
<gene>
    <name evidence="1" type="ORF">BT63DRAFT_475454</name>
</gene>
<keyword evidence="2" id="KW-1185">Reference proteome</keyword>
<dbReference type="EMBL" id="MU004231">
    <property type="protein sequence ID" value="KAF2672859.1"/>
    <property type="molecule type" value="Genomic_DNA"/>
</dbReference>
<name>A0A6A6UKT0_9PEZI</name>
<organism evidence="1 2">
    <name type="scientific">Microthyrium microscopicum</name>
    <dbReference type="NCBI Taxonomy" id="703497"/>
    <lineage>
        <taxon>Eukaryota</taxon>
        <taxon>Fungi</taxon>
        <taxon>Dikarya</taxon>
        <taxon>Ascomycota</taxon>
        <taxon>Pezizomycotina</taxon>
        <taxon>Dothideomycetes</taxon>
        <taxon>Dothideomycetes incertae sedis</taxon>
        <taxon>Microthyriales</taxon>
        <taxon>Microthyriaceae</taxon>
        <taxon>Microthyrium</taxon>
    </lineage>
</organism>